<keyword evidence="1" id="KW-0812">Transmembrane</keyword>
<comment type="caution">
    <text evidence="3">The sequence shown here is derived from an EMBL/GenBank/DDBJ whole genome shotgun (WGS) entry which is preliminary data.</text>
</comment>
<dbReference type="Pfam" id="PF13490">
    <property type="entry name" value="zf-HC2"/>
    <property type="match status" value="1"/>
</dbReference>
<dbReference type="InterPro" id="IPR027383">
    <property type="entry name" value="Znf_put"/>
</dbReference>
<dbReference type="AlphaFoldDB" id="A0A0S7YE71"/>
<protein>
    <recommendedName>
        <fullName evidence="2">Putative zinc-finger domain-containing protein</fullName>
    </recommendedName>
</protein>
<evidence type="ECO:0000256" key="1">
    <source>
        <dbReference type="SAM" id="Phobius"/>
    </source>
</evidence>
<evidence type="ECO:0000313" key="4">
    <source>
        <dbReference type="Proteomes" id="UP000051012"/>
    </source>
</evidence>
<evidence type="ECO:0000259" key="2">
    <source>
        <dbReference type="Pfam" id="PF13490"/>
    </source>
</evidence>
<dbReference type="InterPro" id="IPR041916">
    <property type="entry name" value="Anti_sigma_zinc_sf"/>
</dbReference>
<accession>A0A0S7YE71</accession>
<sequence length="180" mass="20912">MNTCKKFKGKLLDYLEHQLSNTEHRKFEEHLQQCSLCQKEYLSLKKLYGILDRDEVILPEAQFFDDVKVTVRQKDITPQRLPIWKITRVLVPVAITAAIALLLYRPSKTTEISVPVADLLEDRNIASLALSRIVDDALVNELTEVEDQFMYDIDEILDEFTDEQKEQFIKVLYAKYGMGT</sequence>
<evidence type="ECO:0000313" key="3">
    <source>
        <dbReference type="EMBL" id="KPJ72473.1"/>
    </source>
</evidence>
<dbReference type="Gene3D" id="1.10.10.1320">
    <property type="entry name" value="Anti-sigma factor, zinc-finger domain"/>
    <property type="match status" value="1"/>
</dbReference>
<proteinExistence type="predicted"/>
<reference evidence="3 4" key="1">
    <citation type="journal article" date="2015" name="Microbiome">
        <title>Genomic resolution of linkages in carbon, nitrogen, and sulfur cycling among widespread estuary sediment bacteria.</title>
        <authorList>
            <person name="Baker B.J."/>
            <person name="Lazar C.S."/>
            <person name="Teske A.P."/>
            <person name="Dick G.J."/>
        </authorList>
    </citation>
    <scope>NUCLEOTIDE SEQUENCE [LARGE SCALE GENOMIC DNA]</scope>
    <source>
        <strain evidence="3">DG_78</strain>
    </source>
</reference>
<keyword evidence="1" id="KW-1133">Transmembrane helix</keyword>
<feature type="domain" description="Putative zinc-finger" evidence="2">
    <location>
        <begin position="4"/>
        <end position="38"/>
    </location>
</feature>
<organism evidence="3 4">
    <name type="scientific">candidate division TA06 bacterium DG_78</name>
    <dbReference type="NCBI Taxonomy" id="1703772"/>
    <lineage>
        <taxon>Bacteria</taxon>
        <taxon>Bacteria division TA06</taxon>
    </lineage>
</organism>
<keyword evidence="1" id="KW-0472">Membrane</keyword>
<feature type="transmembrane region" description="Helical" evidence="1">
    <location>
        <begin position="86"/>
        <end position="104"/>
    </location>
</feature>
<gene>
    <name evidence="3" type="ORF">AMJ52_06210</name>
</gene>
<dbReference type="Proteomes" id="UP000051012">
    <property type="component" value="Unassembled WGS sequence"/>
</dbReference>
<name>A0A0S7YE71_UNCT6</name>
<dbReference type="EMBL" id="LJNI01000072">
    <property type="protein sequence ID" value="KPJ72473.1"/>
    <property type="molecule type" value="Genomic_DNA"/>
</dbReference>